<evidence type="ECO:0000256" key="1">
    <source>
        <dbReference type="SAM" id="MobiDB-lite"/>
    </source>
</evidence>
<evidence type="ECO:0000313" key="2">
    <source>
        <dbReference type="EMBL" id="SDB90249.1"/>
    </source>
</evidence>
<feature type="region of interest" description="Disordered" evidence="1">
    <location>
        <begin position="34"/>
        <end position="54"/>
    </location>
</feature>
<feature type="compositionally biased region" description="Polar residues" evidence="1">
    <location>
        <begin position="134"/>
        <end position="146"/>
    </location>
</feature>
<accession>A0A1G6H7J1</accession>
<proteinExistence type="predicted"/>
<gene>
    <name evidence="2" type="ORF">SAMN05421548_10226</name>
</gene>
<organism evidence="2 3">
    <name type="scientific">Paraburkholderia lycopersici</name>
    <dbReference type="NCBI Taxonomy" id="416944"/>
    <lineage>
        <taxon>Bacteria</taxon>
        <taxon>Pseudomonadati</taxon>
        <taxon>Pseudomonadota</taxon>
        <taxon>Betaproteobacteria</taxon>
        <taxon>Burkholderiales</taxon>
        <taxon>Burkholderiaceae</taxon>
        <taxon>Paraburkholderia</taxon>
    </lineage>
</organism>
<dbReference type="STRING" id="416944.SAMN05421548_10226"/>
<reference evidence="3" key="1">
    <citation type="submission" date="2016-09" db="EMBL/GenBank/DDBJ databases">
        <authorList>
            <person name="Varghese N."/>
            <person name="Submissions S."/>
        </authorList>
    </citation>
    <scope>NUCLEOTIDE SEQUENCE [LARGE SCALE GENOMIC DNA]</scope>
    <source>
        <strain evidence="3">TNe-862</strain>
    </source>
</reference>
<dbReference type="EMBL" id="FMYQ01000002">
    <property type="protein sequence ID" value="SDB90249.1"/>
    <property type="molecule type" value="Genomic_DNA"/>
</dbReference>
<keyword evidence="3" id="KW-1185">Reference proteome</keyword>
<dbReference type="Proteomes" id="UP000198908">
    <property type="component" value="Unassembled WGS sequence"/>
</dbReference>
<dbReference type="AlphaFoldDB" id="A0A1G6H7J1"/>
<feature type="region of interest" description="Disordered" evidence="1">
    <location>
        <begin position="86"/>
        <end position="146"/>
    </location>
</feature>
<evidence type="ECO:0000313" key="3">
    <source>
        <dbReference type="Proteomes" id="UP000198908"/>
    </source>
</evidence>
<sequence>MKGIRLNGAGTTVELSVAGLLGATNGLFLVHADDHKTDGPQSTPPAFPPKAYTDRSSLSHLYHDGEPVQGAKFDIHYDDGKRYSGTLDSAGHADLSDAPLGAGRMKIGSDSRPLQVKANDPNPDYKSRWGESDFSASANKQNNGGV</sequence>
<protein>
    <submittedName>
        <fullName evidence="2">Uncharacterized protein</fullName>
    </submittedName>
</protein>
<name>A0A1G6H7J1_9BURK</name>